<sequence length="111" mass="12417">MNTAVEMMIEPGAQTLITQMGRKFGTKARSKVMDKALEHLRTQEPIDQIVGWFSEDRILAARRTTVRLSAENAAFAHTLAEMTARGRPSILLDIVYLAASRLGPEDYEALR</sequence>
<evidence type="ECO:0000313" key="1">
    <source>
        <dbReference type="EMBL" id="HHL43588.1"/>
    </source>
</evidence>
<dbReference type="EMBL" id="DRMJ01000431">
    <property type="protein sequence ID" value="HHL43588.1"/>
    <property type="molecule type" value="Genomic_DNA"/>
</dbReference>
<gene>
    <name evidence="1" type="ORF">ENJ42_08225</name>
</gene>
<proteinExistence type="predicted"/>
<reference evidence="1" key="1">
    <citation type="journal article" date="2020" name="mSystems">
        <title>Genome- and Community-Level Interaction Insights into Carbon Utilization and Element Cycling Functions of Hydrothermarchaeota in Hydrothermal Sediment.</title>
        <authorList>
            <person name="Zhou Z."/>
            <person name="Liu Y."/>
            <person name="Xu W."/>
            <person name="Pan J."/>
            <person name="Luo Z.H."/>
            <person name="Li M."/>
        </authorList>
    </citation>
    <scope>NUCLEOTIDE SEQUENCE [LARGE SCALE GENOMIC DNA]</scope>
    <source>
        <strain evidence="1">HyVt-485</strain>
    </source>
</reference>
<name>A0A7C5M108_9PROT</name>
<organism evidence="1">
    <name type="scientific">Hellea balneolensis</name>
    <dbReference type="NCBI Taxonomy" id="287478"/>
    <lineage>
        <taxon>Bacteria</taxon>
        <taxon>Pseudomonadati</taxon>
        <taxon>Pseudomonadota</taxon>
        <taxon>Alphaproteobacteria</taxon>
        <taxon>Maricaulales</taxon>
        <taxon>Robiginitomaculaceae</taxon>
        <taxon>Hellea</taxon>
    </lineage>
</organism>
<dbReference type="Proteomes" id="UP000885830">
    <property type="component" value="Unassembled WGS sequence"/>
</dbReference>
<accession>A0A7C5M108</accession>
<dbReference type="AlphaFoldDB" id="A0A7C5M108"/>
<protein>
    <submittedName>
        <fullName evidence="1">Uncharacterized protein</fullName>
    </submittedName>
</protein>
<comment type="caution">
    <text evidence="1">The sequence shown here is derived from an EMBL/GenBank/DDBJ whole genome shotgun (WGS) entry which is preliminary data.</text>
</comment>